<keyword evidence="2" id="KW-1185">Reference proteome</keyword>
<sequence>MARIDAPGEMGYQKQGTTLSLHLYFTDYLGTSYSLRTTEKTHIPSPIVLLDSMAIGSMDVAALPADSEHKEGEFKILSLANTHIRLAWISFFTCFITTFAAAHLVPVIRESLNLTKQDIGNAGVASVSGSIFSRLVMGP</sequence>
<protein>
    <submittedName>
        <fullName evidence="1">Uncharacterized protein</fullName>
    </submittedName>
</protein>
<dbReference type="EMBL" id="CM042881">
    <property type="protein sequence ID" value="KAI4386075.1"/>
    <property type="molecule type" value="Genomic_DNA"/>
</dbReference>
<comment type="caution">
    <text evidence="1">The sequence shown here is derived from an EMBL/GenBank/DDBJ whole genome shotgun (WGS) entry which is preliminary data.</text>
</comment>
<dbReference type="Proteomes" id="UP001057402">
    <property type="component" value="Chromosome 2"/>
</dbReference>
<name>A0ACB9S566_9MYRT</name>
<accession>A0ACB9S566</accession>
<reference evidence="2" key="1">
    <citation type="journal article" date="2023" name="Front. Plant Sci.">
        <title>Chromosomal-level genome assembly of Melastoma candidum provides insights into trichome evolution.</title>
        <authorList>
            <person name="Zhong Y."/>
            <person name="Wu W."/>
            <person name="Sun C."/>
            <person name="Zou P."/>
            <person name="Liu Y."/>
            <person name="Dai S."/>
            <person name="Zhou R."/>
        </authorList>
    </citation>
    <scope>NUCLEOTIDE SEQUENCE [LARGE SCALE GENOMIC DNA]</scope>
</reference>
<proteinExistence type="predicted"/>
<organism evidence="1 2">
    <name type="scientific">Melastoma candidum</name>
    <dbReference type="NCBI Taxonomy" id="119954"/>
    <lineage>
        <taxon>Eukaryota</taxon>
        <taxon>Viridiplantae</taxon>
        <taxon>Streptophyta</taxon>
        <taxon>Embryophyta</taxon>
        <taxon>Tracheophyta</taxon>
        <taxon>Spermatophyta</taxon>
        <taxon>Magnoliopsida</taxon>
        <taxon>eudicotyledons</taxon>
        <taxon>Gunneridae</taxon>
        <taxon>Pentapetalae</taxon>
        <taxon>rosids</taxon>
        <taxon>malvids</taxon>
        <taxon>Myrtales</taxon>
        <taxon>Melastomataceae</taxon>
        <taxon>Melastomatoideae</taxon>
        <taxon>Melastomateae</taxon>
        <taxon>Melastoma</taxon>
    </lineage>
</organism>
<evidence type="ECO:0000313" key="2">
    <source>
        <dbReference type="Proteomes" id="UP001057402"/>
    </source>
</evidence>
<evidence type="ECO:0000313" key="1">
    <source>
        <dbReference type="EMBL" id="KAI4386075.1"/>
    </source>
</evidence>
<gene>
    <name evidence="1" type="ORF">MLD38_004042</name>
</gene>